<dbReference type="PROSITE" id="PS51257">
    <property type="entry name" value="PROKAR_LIPOPROTEIN"/>
    <property type="match status" value="1"/>
</dbReference>
<name>A0ABT9FYT2_LEPDI</name>
<dbReference type="InterPro" id="IPR000914">
    <property type="entry name" value="SBP_5_dom"/>
</dbReference>
<evidence type="ECO:0000313" key="8">
    <source>
        <dbReference type="EMBL" id="MDP4299399.1"/>
    </source>
</evidence>
<dbReference type="RefSeq" id="WP_305747955.1">
    <property type="nucleotide sequence ID" value="NZ_JAUZEE010000001.1"/>
</dbReference>
<keyword evidence="9" id="KW-1185">Reference proteome</keyword>
<evidence type="ECO:0000256" key="1">
    <source>
        <dbReference type="ARBA" id="ARBA00004196"/>
    </source>
</evidence>
<evidence type="ECO:0000256" key="3">
    <source>
        <dbReference type="ARBA" id="ARBA00022448"/>
    </source>
</evidence>
<feature type="transmembrane region" description="Helical" evidence="5">
    <location>
        <begin position="705"/>
        <end position="723"/>
    </location>
</feature>
<keyword evidence="5" id="KW-0472">Membrane</keyword>
<evidence type="ECO:0000256" key="6">
    <source>
        <dbReference type="SAM" id="SignalP"/>
    </source>
</evidence>
<dbReference type="Gene3D" id="3.10.105.10">
    <property type="entry name" value="Dipeptide-binding Protein, Domain 3"/>
    <property type="match status" value="1"/>
</dbReference>
<sequence>MRRWLASTALALLAACGNSPYPPGAAEANTLYTAFTERSPRHLDPVASYWNQDTPYTYSVYEPLLAYHYLKRPYTLIPRLALAVPDPVLKDAQGRTLPDGAPDERVAESVYEIAIRPGVRYQPHPAFARDAQGRFRYHGEQAERLVDEPDAPLDFPHLDTRELVAADFVLAFQRHATPRLPAPLHSLLAEHVVGMAAYSAQVRAEDARLRAGLPPDSPDLPWLDFRRWPLAGVTAPDTHTLRIRLKGRYPAFRYWLATSFVAPVPWEVEAFHAEPGRARRGLTLDRWPVGTGPYMLAVHEQDRRHVLVRNPNFRHETYPCEGMPGDAERGLLADCGRTLPFIDRIEFRIEREAATLKTKFLQGWLDAPEVERTDRGADHALDMRDDEATRARLVERGLQLPEAGDLVVWYLGFNMLDPVVGRGDTPERERRHRALRQAVAIALDWGEHARIFPAKGGVEAMGPLPAGVAGSRQGTREGVNPVTHRWVDHPQAPGGGRAERRSLDEARALLREAGYPDGREAQSGQPLVLHLDFYRAMTPELRAEIAWLTGRFAALGITLDLRATDNNQFQDKVRKGRHQLYFAGWGADYPDAENFLFLLHGPNGKSRGDGENLSNYADARYDALFRQIQLLPDGPARQALIDQAVAIVQHDTPWAWGYISQGRAAWQGWVRNAGVPVLAKDQLRYLRLDTAQRARLLAQWNAPRWQAPLAVALLLALALAWAWRRQLHRRAEASARAGARAGART</sequence>
<dbReference type="Pfam" id="PF00496">
    <property type="entry name" value="SBP_bac_5"/>
    <property type="match status" value="1"/>
</dbReference>
<accession>A0ABT9FYT2</accession>
<comment type="similarity">
    <text evidence="2">Belongs to the bacterial solute-binding protein 5 family.</text>
</comment>
<reference evidence="8 9" key="1">
    <citation type="submission" date="2023-08" db="EMBL/GenBank/DDBJ databases">
        <authorList>
            <person name="Roldan D.M."/>
            <person name="Menes R.J."/>
        </authorList>
    </citation>
    <scope>NUCLEOTIDE SEQUENCE [LARGE SCALE GENOMIC DNA]</scope>
    <source>
        <strain evidence="8 9">CCM 2812</strain>
    </source>
</reference>
<gene>
    <name evidence="8" type="ORF">Q8X39_02020</name>
</gene>
<dbReference type="PANTHER" id="PTHR30290">
    <property type="entry name" value="PERIPLASMIC BINDING COMPONENT OF ABC TRANSPORTER"/>
    <property type="match status" value="1"/>
</dbReference>
<dbReference type="CDD" id="cd08505">
    <property type="entry name" value="PBP2_NikA_DppA_OppA_like_18"/>
    <property type="match status" value="1"/>
</dbReference>
<evidence type="ECO:0000256" key="4">
    <source>
        <dbReference type="ARBA" id="ARBA00022729"/>
    </source>
</evidence>
<keyword evidence="5" id="KW-0812">Transmembrane</keyword>
<dbReference type="SUPFAM" id="SSF53850">
    <property type="entry name" value="Periplasmic binding protein-like II"/>
    <property type="match status" value="1"/>
</dbReference>
<organism evidence="8 9">
    <name type="scientific">Leptothrix discophora</name>
    <dbReference type="NCBI Taxonomy" id="89"/>
    <lineage>
        <taxon>Bacteria</taxon>
        <taxon>Pseudomonadati</taxon>
        <taxon>Pseudomonadota</taxon>
        <taxon>Betaproteobacteria</taxon>
        <taxon>Burkholderiales</taxon>
        <taxon>Sphaerotilaceae</taxon>
        <taxon>Leptothrix</taxon>
    </lineage>
</organism>
<dbReference type="EMBL" id="JAUZEE010000001">
    <property type="protein sequence ID" value="MDP4299399.1"/>
    <property type="molecule type" value="Genomic_DNA"/>
</dbReference>
<evidence type="ECO:0000256" key="2">
    <source>
        <dbReference type="ARBA" id="ARBA00005695"/>
    </source>
</evidence>
<feature type="signal peptide" evidence="6">
    <location>
        <begin position="1"/>
        <end position="25"/>
    </location>
</feature>
<evidence type="ECO:0000313" key="9">
    <source>
        <dbReference type="Proteomes" id="UP001235760"/>
    </source>
</evidence>
<evidence type="ECO:0000256" key="5">
    <source>
        <dbReference type="SAM" id="Phobius"/>
    </source>
</evidence>
<comment type="caution">
    <text evidence="8">The sequence shown here is derived from an EMBL/GenBank/DDBJ whole genome shotgun (WGS) entry which is preliminary data.</text>
</comment>
<dbReference type="PANTHER" id="PTHR30290:SF10">
    <property type="entry name" value="PERIPLASMIC OLIGOPEPTIDE-BINDING PROTEIN-RELATED"/>
    <property type="match status" value="1"/>
</dbReference>
<evidence type="ECO:0000259" key="7">
    <source>
        <dbReference type="Pfam" id="PF00496"/>
    </source>
</evidence>
<keyword evidence="5" id="KW-1133">Transmembrane helix</keyword>
<dbReference type="Proteomes" id="UP001235760">
    <property type="component" value="Unassembled WGS sequence"/>
</dbReference>
<feature type="domain" description="Solute-binding protein family 5" evidence="7">
    <location>
        <begin position="159"/>
        <end position="605"/>
    </location>
</feature>
<dbReference type="Gene3D" id="3.40.190.10">
    <property type="entry name" value="Periplasmic binding protein-like II"/>
    <property type="match status" value="1"/>
</dbReference>
<proteinExistence type="inferred from homology"/>
<keyword evidence="4 6" id="KW-0732">Signal</keyword>
<feature type="chain" id="PRO_5045842034" evidence="6">
    <location>
        <begin position="26"/>
        <end position="745"/>
    </location>
</feature>
<protein>
    <submittedName>
        <fullName evidence="8">ABC transporter substrate-binding protein</fullName>
    </submittedName>
</protein>
<dbReference type="InterPro" id="IPR039424">
    <property type="entry name" value="SBP_5"/>
</dbReference>
<keyword evidence="3" id="KW-0813">Transport</keyword>
<comment type="subcellular location">
    <subcellularLocation>
        <location evidence="1">Cell envelope</location>
    </subcellularLocation>
</comment>